<dbReference type="GO" id="GO:0015074">
    <property type="term" value="P:DNA integration"/>
    <property type="evidence" value="ECO:0007669"/>
    <property type="project" value="InterPro"/>
</dbReference>
<proteinExistence type="predicted"/>
<feature type="non-terminal residue" evidence="2">
    <location>
        <position position="1"/>
    </location>
</feature>
<sequence>KPSKRAKLLSAPRVPRGLLDIDARGKHLAMDHGYPSPSWSPAKDPNNKAFLVMTDLSTGFTLIRCVADVGGPTTSATLFESWIALMGVPRSVTGDNFLDTPSLRSSLKACGVRFLSVPAWSPWSNGSAEARVGRIKRILPGYSLPWDAAMPHVQLAINSQQRATGHFAAELMFGTKVNTPSAAVLTAVLDPHRDGDTVKRPATDLNSWPCQSTLGNLSVRDCLRASASRPGKPVKDGDLVVWRRPGARPVEGHVVIVQGVNVDEGPFQYLGSMAGFSVRLRPLGSPEDKTASVSACHLEPRDAVVDRNRPTLATETTIPLSSTKIDDILLVRLPGGEDVIGKVKQDPGTQDMRIQVYDTTDGKTFLPVWMAADGDSYVAQTPADDDDYPLLRTVGSVLMKI</sequence>
<dbReference type="Gene3D" id="3.30.420.10">
    <property type="entry name" value="Ribonuclease H-like superfamily/Ribonuclease H"/>
    <property type="match status" value="1"/>
</dbReference>
<name>A0A7J6PVP0_PEROL</name>
<dbReference type="InterPro" id="IPR012337">
    <property type="entry name" value="RNaseH-like_sf"/>
</dbReference>
<evidence type="ECO:0000259" key="1">
    <source>
        <dbReference type="PROSITE" id="PS50994"/>
    </source>
</evidence>
<accession>A0A7J6PVP0</accession>
<dbReference type="SUPFAM" id="SSF53098">
    <property type="entry name" value="Ribonuclease H-like"/>
    <property type="match status" value="1"/>
</dbReference>
<dbReference type="InterPro" id="IPR036397">
    <property type="entry name" value="RNaseH_sf"/>
</dbReference>
<reference evidence="2 3" key="1">
    <citation type="submission" date="2020-04" db="EMBL/GenBank/DDBJ databases">
        <title>Perkinsus olseni comparative genomics.</title>
        <authorList>
            <person name="Bogema D.R."/>
        </authorList>
    </citation>
    <scope>NUCLEOTIDE SEQUENCE [LARGE SCALE GENOMIC DNA]</scope>
    <source>
        <strain evidence="2">ATCC PRA-205</strain>
    </source>
</reference>
<organism evidence="2 3">
    <name type="scientific">Perkinsus olseni</name>
    <name type="common">Perkinsus atlanticus</name>
    <dbReference type="NCBI Taxonomy" id="32597"/>
    <lineage>
        <taxon>Eukaryota</taxon>
        <taxon>Sar</taxon>
        <taxon>Alveolata</taxon>
        <taxon>Perkinsozoa</taxon>
        <taxon>Perkinsea</taxon>
        <taxon>Perkinsida</taxon>
        <taxon>Perkinsidae</taxon>
        <taxon>Perkinsus</taxon>
    </lineage>
</organism>
<dbReference type="AlphaFoldDB" id="A0A7J6PVP0"/>
<dbReference type="PROSITE" id="PS50994">
    <property type="entry name" value="INTEGRASE"/>
    <property type="match status" value="1"/>
</dbReference>
<dbReference type="InterPro" id="IPR001584">
    <property type="entry name" value="Integrase_cat-core"/>
</dbReference>
<gene>
    <name evidence="2" type="ORF">FOZ62_009831</name>
</gene>
<evidence type="ECO:0000313" key="3">
    <source>
        <dbReference type="Proteomes" id="UP000574390"/>
    </source>
</evidence>
<feature type="domain" description="Integrase catalytic" evidence="1">
    <location>
        <begin position="11"/>
        <end position="188"/>
    </location>
</feature>
<evidence type="ECO:0000313" key="2">
    <source>
        <dbReference type="EMBL" id="KAF4699610.1"/>
    </source>
</evidence>
<dbReference type="Proteomes" id="UP000574390">
    <property type="component" value="Unassembled WGS sequence"/>
</dbReference>
<feature type="non-terminal residue" evidence="2">
    <location>
        <position position="401"/>
    </location>
</feature>
<protein>
    <recommendedName>
        <fullName evidence="1">Integrase catalytic domain-containing protein</fullName>
    </recommendedName>
</protein>
<comment type="caution">
    <text evidence="2">The sequence shown here is derived from an EMBL/GenBank/DDBJ whole genome shotgun (WGS) entry which is preliminary data.</text>
</comment>
<dbReference type="EMBL" id="JABANM010034447">
    <property type="protein sequence ID" value="KAF4699610.1"/>
    <property type="molecule type" value="Genomic_DNA"/>
</dbReference>
<dbReference type="GO" id="GO:0003676">
    <property type="term" value="F:nucleic acid binding"/>
    <property type="evidence" value="ECO:0007669"/>
    <property type="project" value="InterPro"/>
</dbReference>